<accession>A0AA96V648</accession>
<dbReference type="PROSITE" id="PS51671">
    <property type="entry name" value="ACT"/>
    <property type="match status" value="1"/>
</dbReference>
<evidence type="ECO:0000256" key="5">
    <source>
        <dbReference type="ARBA" id="ARBA00023222"/>
    </source>
</evidence>
<dbReference type="GeneID" id="89228606"/>
<dbReference type="InterPro" id="IPR018528">
    <property type="entry name" value="Preph_deHydtase_CS"/>
</dbReference>
<dbReference type="CDD" id="cd13630">
    <property type="entry name" value="PBP2_PDT_1"/>
    <property type="match status" value="1"/>
</dbReference>
<keyword evidence="5" id="KW-0584">Phenylalanine biosynthesis</keyword>
<reference evidence="10 11" key="1">
    <citation type="submission" date="2023-07" db="EMBL/GenBank/DDBJ databases">
        <title>Closed genome sequence of Methanosarcinaceae archaeon Am2.</title>
        <authorList>
            <person name="Poehlein A."/>
            <person name="Protasov E."/>
            <person name="Platt K."/>
            <person name="Reeh H."/>
            <person name="Daniel R."/>
            <person name="Brune A."/>
        </authorList>
    </citation>
    <scope>NUCLEOTIDE SEQUENCE [LARGE SCALE GENOMIC DNA]</scope>
    <source>
        <strain evidence="10 11">Am2</strain>
    </source>
</reference>
<dbReference type="PROSITE" id="PS51171">
    <property type="entry name" value="PREPHENATE_DEHYDR_3"/>
    <property type="match status" value="1"/>
</dbReference>
<keyword evidence="3" id="KW-0028">Amino-acid biosynthesis</keyword>
<evidence type="ECO:0000256" key="1">
    <source>
        <dbReference type="ARBA" id="ARBA00004741"/>
    </source>
</evidence>
<keyword evidence="4" id="KW-0057">Aromatic amino acid biosynthesis</keyword>
<dbReference type="SUPFAM" id="SSF53850">
    <property type="entry name" value="Periplasmic binding protein-like II"/>
    <property type="match status" value="1"/>
</dbReference>
<evidence type="ECO:0000259" key="8">
    <source>
        <dbReference type="PROSITE" id="PS51171"/>
    </source>
</evidence>
<name>A0AA96V648_9EURY</name>
<dbReference type="GO" id="GO:0009094">
    <property type="term" value="P:L-phenylalanine biosynthetic process"/>
    <property type="evidence" value="ECO:0007669"/>
    <property type="project" value="UniProtKB-KW"/>
</dbReference>
<evidence type="ECO:0000256" key="3">
    <source>
        <dbReference type="ARBA" id="ARBA00022605"/>
    </source>
</evidence>
<evidence type="ECO:0000313" key="11">
    <source>
        <dbReference type="Proteomes" id="UP001304970"/>
    </source>
</evidence>
<dbReference type="PANTHER" id="PTHR21022:SF19">
    <property type="entry name" value="PREPHENATE DEHYDRATASE-RELATED"/>
    <property type="match status" value="1"/>
</dbReference>
<dbReference type="InterPro" id="IPR008242">
    <property type="entry name" value="Chor_mutase/pphenate_deHydtase"/>
</dbReference>
<dbReference type="PROSITE" id="PS00858">
    <property type="entry name" value="PREPHENATE_DEHYDR_2"/>
    <property type="match status" value="1"/>
</dbReference>
<evidence type="ECO:0000256" key="2">
    <source>
        <dbReference type="ARBA" id="ARBA00013147"/>
    </source>
</evidence>
<dbReference type="AlphaFoldDB" id="A0AA96V648"/>
<dbReference type="GO" id="GO:0005737">
    <property type="term" value="C:cytoplasm"/>
    <property type="evidence" value="ECO:0007669"/>
    <property type="project" value="TreeGrafter"/>
</dbReference>
<gene>
    <name evidence="10" type="primary">pheA</name>
    <name evidence="10" type="ORF">MsAm2_11790</name>
</gene>
<comment type="pathway">
    <text evidence="1">Amino-acid biosynthesis; L-phenylalanine biosynthesis; phenylpyruvate from prephenate: step 1/1.</text>
</comment>
<proteinExistence type="predicted"/>
<sequence>MKISVLGPAGSYSEKAALFFFSKVLEKEADNEMVYFSDIESTVLSLWEKTGPDFAVIPLENSIEGAVGISMDLLNEKEACIATEIILRIDHCLLSLSDSMDEITAVYSHPQGIYQCRPFLRGRLKNARIIETESTSKAALLASKDFHAAAIASADAGKRYGLNVLESGIGSQKNNRTRFVLIYKKQDSQSGFQPDFQSFSPSDCLSNPVFKYVSENEFKKDETGHLYLKTSVISYLKNDKPGALYHILGAFFKNDINLTRIESRPSKKELGDYCFYIDFEGSTSDEHVSKAVEEAKSHSDRLKILGTYGRLAE</sequence>
<dbReference type="Pfam" id="PF00800">
    <property type="entry name" value="PDT"/>
    <property type="match status" value="1"/>
</dbReference>
<dbReference type="EC" id="4.2.1.51" evidence="2"/>
<keyword evidence="6" id="KW-0456">Lyase</keyword>
<protein>
    <recommendedName>
        <fullName evidence="2">prephenate dehydratase</fullName>
        <ecNumber evidence="2">4.2.1.51</ecNumber>
    </recommendedName>
</protein>
<dbReference type="Proteomes" id="UP001304970">
    <property type="component" value="Chromosome"/>
</dbReference>
<dbReference type="PANTHER" id="PTHR21022">
    <property type="entry name" value="PREPHENATE DEHYDRATASE P PROTEIN"/>
    <property type="match status" value="1"/>
</dbReference>
<dbReference type="SUPFAM" id="SSF55021">
    <property type="entry name" value="ACT-like"/>
    <property type="match status" value="1"/>
</dbReference>
<dbReference type="InterPro" id="IPR001086">
    <property type="entry name" value="Preph_deHydtase"/>
</dbReference>
<evidence type="ECO:0000256" key="4">
    <source>
        <dbReference type="ARBA" id="ARBA00023141"/>
    </source>
</evidence>
<evidence type="ECO:0000259" key="9">
    <source>
        <dbReference type="PROSITE" id="PS51671"/>
    </source>
</evidence>
<evidence type="ECO:0000256" key="6">
    <source>
        <dbReference type="ARBA" id="ARBA00023239"/>
    </source>
</evidence>
<comment type="catalytic activity">
    <reaction evidence="7">
        <text>prephenate + H(+) = 3-phenylpyruvate + CO2 + H2O</text>
        <dbReference type="Rhea" id="RHEA:21648"/>
        <dbReference type="ChEBI" id="CHEBI:15377"/>
        <dbReference type="ChEBI" id="CHEBI:15378"/>
        <dbReference type="ChEBI" id="CHEBI:16526"/>
        <dbReference type="ChEBI" id="CHEBI:18005"/>
        <dbReference type="ChEBI" id="CHEBI:29934"/>
        <dbReference type="EC" id="4.2.1.51"/>
    </reaction>
</comment>
<dbReference type="Gene3D" id="3.30.70.260">
    <property type="match status" value="1"/>
</dbReference>
<dbReference type="CDD" id="cd04905">
    <property type="entry name" value="ACT_CM-PDT"/>
    <property type="match status" value="1"/>
</dbReference>
<evidence type="ECO:0000256" key="7">
    <source>
        <dbReference type="ARBA" id="ARBA00047848"/>
    </source>
</evidence>
<evidence type="ECO:0000313" key="10">
    <source>
        <dbReference type="EMBL" id="WNY27384.1"/>
    </source>
</evidence>
<feature type="domain" description="Prephenate dehydratase" evidence="8">
    <location>
        <begin position="2"/>
        <end position="184"/>
    </location>
</feature>
<dbReference type="GO" id="GO:0004664">
    <property type="term" value="F:prephenate dehydratase activity"/>
    <property type="evidence" value="ECO:0007669"/>
    <property type="project" value="UniProtKB-EC"/>
</dbReference>
<dbReference type="InterPro" id="IPR002912">
    <property type="entry name" value="ACT_dom"/>
</dbReference>
<dbReference type="Gene3D" id="3.40.190.10">
    <property type="entry name" value="Periplasmic binding protein-like II"/>
    <property type="match status" value="2"/>
</dbReference>
<organism evidence="10 11">
    <name type="scientific">Methanolapillus ohkumae</name>
    <dbReference type="NCBI Taxonomy" id="3028298"/>
    <lineage>
        <taxon>Archaea</taxon>
        <taxon>Methanobacteriati</taxon>
        <taxon>Methanobacteriota</taxon>
        <taxon>Stenosarchaea group</taxon>
        <taxon>Methanomicrobia</taxon>
        <taxon>Methanosarcinales</taxon>
        <taxon>Methanosarcinaceae</taxon>
        <taxon>Methanolapillus</taxon>
    </lineage>
</organism>
<dbReference type="Pfam" id="PF01842">
    <property type="entry name" value="ACT"/>
    <property type="match status" value="1"/>
</dbReference>
<dbReference type="FunFam" id="3.30.70.260:FF:000012">
    <property type="entry name" value="Prephenate dehydratase"/>
    <property type="match status" value="1"/>
</dbReference>
<dbReference type="EMBL" id="CP131061">
    <property type="protein sequence ID" value="WNY27384.1"/>
    <property type="molecule type" value="Genomic_DNA"/>
</dbReference>
<keyword evidence="11" id="KW-1185">Reference proteome</keyword>
<feature type="domain" description="ACT" evidence="9">
    <location>
        <begin position="232"/>
        <end position="309"/>
    </location>
</feature>
<dbReference type="PIRSF" id="PIRSF001500">
    <property type="entry name" value="Chor_mut_pdt_Ppr"/>
    <property type="match status" value="1"/>
</dbReference>
<dbReference type="RefSeq" id="WP_338097362.1">
    <property type="nucleotide sequence ID" value="NZ_CP131061.1"/>
</dbReference>
<dbReference type="InterPro" id="IPR045865">
    <property type="entry name" value="ACT-like_dom_sf"/>
</dbReference>
<dbReference type="NCBIfam" id="NF008865">
    <property type="entry name" value="PRK11898.1"/>
    <property type="match status" value="1"/>
</dbReference>